<feature type="region of interest" description="MPER; binding to GalCer" evidence="32">
    <location>
        <begin position="671"/>
        <end position="692"/>
    </location>
</feature>
<keyword evidence="18 32" id="KW-0946">Virion</keyword>
<evidence type="ECO:0000313" key="37">
    <source>
        <dbReference type="EMBL" id="ABC47952.1"/>
    </source>
</evidence>
<keyword evidence="28 32" id="KW-0325">Glycoprotein</keyword>
<keyword evidence="13 32" id="KW-0165">Cleavage on pair of basic residues</keyword>
<protein>
    <recommendedName>
        <fullName evidence="32">Envelope glycoprotein gp160</fullName>
    </recommendedName>
    <alternativeName>
        <fullName evidence="32">Env polyprotein</fullName>
    </alternativeName>
    <component>
        <recommendedName>
            <fullName evidence="32">Surface protein gp120</fullName>
            <shortName evidence="32">SU</shortName>
        </recommendedName>
        <alternativeName>
            <fullName evidence="32">Glycoprotein 120</fullName>
            <shortName evidence="32">gp120</shortName>
        </alternativeName>
    </component>
    <component>
        <recommendedName>
            <fullName evidence="32">Transmembrane protein gp41</fullName>
            <shortName evidence="32">TM</shortName>
        </recommendedName>
        <alternativeName>
            <fullName evidence="32">Glycoprotein 41</fullName>
            <shortName evidence="32">gp41</shortName>
        </alternativeName>
    </component>
</protein>
<keyword evidence="31 32" id="KW-1160">Virus entry into host cell</keyword>
<comment type="domain">
    <text evidence="32">The membrane proximal external region (MPER) present in gp41 is a tryptophan-rich region recognized by the antibodies 2F5, Z13, and 4E10. MPER seems to play a role in fusion.</text>
</comment>
<comment type="function">
    <text evidence="32">Envelope glycoprotein gp160: Oligomerizes in the host endoplasmic reticulum into predominantly trimers. In a second time, gp160 transits in the host Golgi, where glycosylation is completed. The precursor is then proteolytically cleaved in the trans-Golgi and thereby activated by cellular furin or furin-like proteases to produce gp120 and gp41.</text>
</comment>
<keyword evidence="9 32" id="KW-1032">Host cell membrane</keyword>
<evidence type="ECO:0000256" key="18">
    <source>
        <dbReference type="ARBA" id="ARBA00022844"/>
    </source>
</evidence>
<feature type="transmembrane region" description="Helical" evidence="33">
    <location>
        <begin position="687"/>
        <end position="714"/>
    </location>
</feature>
<dbReference type="EMBL" id="DQ313244">
    <property type="protein sequence ID" value="ABC47952.1"/>
    <property type="molecule type" value="Genomic_DNA"/>
</dbReference>
<evidence type="ECO:0000256" key="21">
    <source>
        <dbReference type="ARBA" id="ARBA00022890"/>
    </source>
</evidence>
<feature type="region of interest" description="CD4-binding loop" evidence="32">
    <location>
        <begin position="369"/>
        <end position="379"/>
    </location>
</feature>
<comment type="domain">
    <text evidence="32">Some of the most genetically diverse regions of the viral genome are present in Env. They are called variable regions 1 through 5 (V1 through V5). Coreceptor usage of gp120 is determined mainly by the primary structure of the third variable region (V3) in the outer domain of gp120. The sequence of V3 determines which coreceptor, CCR5 and/or CXCR4 (corresponding to R5/macrophage, X4/T cell and R5X4/T cell and macrophage tropism), is used to trigger the fusion potential of the Env complex, and hence which cells the virus can infect. Binding to CCR5 involves a region adjacent in addition to V3.</text>
</comment>
<keyword evidence="15 32" id="KW-0053">Apoptosis</keyword>
<comment type="PTM">
    <text evidence="32">Palmitoylation of the transmembrane protein and of Env polyprotein (prior to its proteolytic cleavage) is essential for their association with host cell membrane lipid rafts. Palmitoylation is therefore required for envelope trafficking to classical lipid rafts, but not for viral replication.</text>
</comment>
<dbReference type="Gene3D" id="1.20.5.490">
    <property type="entry name" value="Single helix bin"/>
    <property type="match status" value="1"/>
</dbReference>
<comment type="subcellular location">
    <molecule>Transmembrane protein gp41</molecule>
    <subcellularLocation>
        <location evidence="32">Virion membrane</location>
        <topology evidence="32">Single-pass type I membrane protein</topology>
    </subcellularLocation>
    <subcellularLocation>
        <location evidence="32">Host cell membrane</location>
        <topology evidence="32">Single-pass type I membrane protein</topology>
    </subcellularLocation>
    <subcellularLocation>
        <location evidence="32">Host endosome membrane</location>
        <topology evidence="32">Single-pass type I membrane protein</topology>
    </subcellularLocation>
    <text evidence="32">It is probably concentrated at the site of budding and incorporated into the virions possibly by contacts between the cytoplasmic tail of Env and the N-terminus of Gag.</text>
</comment>
<evidence type="ECO:0000256" key="17">
    <source>
        <dbReference type="ARBA" id="ARBA00022804"/>
    </source>
</evidence>
<feature type="disulfide bond" evidence="32">
    <location>
        <begin position="52"/>
        <end position="72"/>
    </location>
</feature>
<dbReference type="FunFam" id="2.170.40.20:FF:000002">
    <property type="entry name" value="Envelope glycoprotein gp160"/>
    <property type="match status" value="1"/>
</dbReference>
<evidence type="ECO:0000256" key="7">
    <source>
        <dbReference type="ARBA" id="ARBA00022506"/>
    </source>
</evidence>
<keyword evidence="22 32" id="KW-1133">Transmembrane helix</keyword>
<evidence type="ECO:0000256" key="10">
    <source>
        <dbReference type="ARBA" id="ARBA00022570"/>
    </source>
</evidence>
<evidence type="ECO:0000256" key="4">
    <source>
        <dbReference type="ARBA" id="ARBA00004563"/>
    </source>
</evidence>
<dbReference type="GO" id="GO:0020002">
    <property type="term" value="C:host cell plasma membrane"/>
    <property type="evidence" value="ECO:0007669"/>
    <property type="project" value="UniProtKB-SubCell"/>
</dbReference>
<feature type="topological domain" description="Cytoplasmic" evidence="32">
    <location>
        <begin position="715"/>
        <end position="873"/>
    </location>
</feature>
<comment type="domain">
    <text evidence="32">The CD4-binding region is targeted by the antibody b12.</text>
</comment>
<evidence type="ECO:0000256" key="30">
    <source>
        <dbReference type="ARBA" id="ARBA00023288"/>
    </source>
</evidence>
<dbReference type="InterPro" id="IPR037527">
    <property type="entry name" value="Gp160"/>
</dbReference>
<dbReference type="Gene3D" id="1.10.287.210">
    <property type="match status" value="1"/>
</dbReference>
<keyword evidence="10 32" id="KW-1165">Clathrin-mediated endocytosis of virus by host</keyword>
<feature type="transmembrane region" description="Helical" evidence="33">
    <location>
        <begin position="20"/>
        <end position="40"/>
    </location>
</feature>
<comment type="PTM">
    <text evidence="32">Highly glycosylated by host. The high number of glycan on the protein is reffered to as 'glycan shield' because it contributes to hide protein sequence from adaptive immune system.</text>
</comment>
<evidence type="ECO:0000256" key="22">
    <source>
        <dbReference type="ARBA" id="ARBA00022989"/>
    </source>
</evidence>
<evidence type="ECO:0000256" key="14">
    <source>
        <dbReference type="ARBA" id="ARBA00022692"/>
    </source>
</evidence>
<dbReference type="GO" id="GO:1903911">
    <property type="term" value="P:positive regulation of receptor clustering"/>
    <property type="evidence" value="ECO:0007669"/>
    <property type="project" value="UniProtKB-UniRule"/>
</dbReference>
<sequence>MRVVGIQRNYPLLWRWGMTIFWIMMICNAENLWVTVYYGVPVWKEAKTTLFCASDAKAYDTEVHNVWATHACVPTDPNPQEIHLANVTENFNMWKNTMVEQMHEDIISLWDQSLKPCVQLTPLCVTLNCRNYTNNSTISSNNNTINSTVSPNSSTISSDMQEVKNCSFNMTTELRDKKRKVYALFYRLDIVPLSNDSDEYRLINCNTSAITQACPKVSFDPIPIHYCAPAGFAILKCKDKKFNGTGPCNNVSTVQCTHGIKPVVSTQLLLNGSLAEEEIVIRSEDISNNAKTIIVQLVNPVRINCTRPGNNTRKSVRIGPGQTFYANEIIGNIRQAHCNVSRSEWNRTLQQVAVQLRKLWNKTIIFNKTSGGDVEITTHSFNCRGEFFYCNTSRLFNSTWDGNNTREDNSTWGNNSSNDIITLQCKIKQIVNMWQRVGQAMYAPPIPGELRCESNITGLLLTRDGGGENKDRLNETFRPGGGDMRDNWRSELYKYKVVKIEPLGVAPTHAKRRVVQREKRAVGLGAVFLGFLGAAGSTMGAASITLTVQARQLLSGIVQQQSNLLRAIEAQQHLLKLTVWGIKQLQARVLALERYLRDQQLLGIWGCSGKLICTTTVPWNSSWSNKTYKEIWDNMTWLEWDKEISRYTNVIYDLIEESQNQQEKNEQDLLALDTWASLWNWFNISNWLWYIRLFIMIVGGLIGLRIVFAVLAIINRVRQGYSPLSFQTLTHQQREQPDRPERIEEGGGEQDRDRSVRLVSGFLALAWDDLRSLCLFSYHRLRDFLLIVIRTVELLAHSSLKGLRLGWEALKYLWSLLSYWGQELKNSAISLLDTTAIAVANWTDRVIEIGQRIGRAIWNIPRRIRQGVERALL</sequence>
<evidence type="ECO:0000256" key="2">
    <source>
        <dbReference type="ARBA" id="ARBA00004433"/>
    </source>
</evidence>
<organismHost>
    <name type="scientific">Homo sapiens</name>
    <name type="common">Human</name>
    <dbReference type="NCBI Taxonomy" id="9606"/>
</organismHost>
<evidence type="ECO:0000256" key="3">
    <source>
        <dbReference type="ARBA" id="ARBA00004505"/>
    </source>
</evidence>
<evidence type="ECO:0000256" key="33">
    <source>
        <dbReference type="RuleBase" id="RU363095"/>
    </source>
</evidence>
<keyword evidence="27 32" id="KW-1015">Disulfide bond</keyword>
<feature type="chain" id="PRO_5023474898" description="Transmembrane protein gp41" evidence="32">
    <location>
        <begin position="521"/>
        <end position="873"/>
    </location>
</feature>
<keyword evidence="8 32" id="KW-1170">Fusion of virus membrane with host endosomal membrane</keyword>
<evidence type="ECO:0000256" key="6">
    <source>
        <dbReference type="ARBA" id="ARBA00004650"/>
    </source>
</evidence>
<evidence type="ECO:0000256" key="27">
    <source>
        <dbReference type="ARBA" id="ARBA00023157"/>
    </source>
</evidence>
<evidence type="ECO:0000256" key="13">
    <source>
        <dbReference type="ARBA" id="ARBA00022685"/>
    </source>
</evidence>
<evidence type="ECO:0000256" key="9">
    <source>
        <dbReference type="ARBA" id="ARBA00022511"/>
    </source>
</evidence>
<feature type="short sequence motif" description="Di-leucine internalization motif" evidence="32">
    <location>
        <begin position="872"/>
        <end position="873"/>
    </location>
</feature>
<evidence type="ECO:0000256" key="12">
    <source>
        <dbReference type="ARBA" id="ARBA00022595"/>
    </source>
</evidence>
<dbReference type="GO" id="GO:0016020">
    <property type="term" value="C:membrane"/>
    <property type="evidence" value="ECO:0007669"/>
    <property type="project" value="UniProtKB-UniRule"/>
</dbReference>
<dbReference type="FunFam" id="1.20.5.490:FF:000001">
    <property type="entry name" value="Envelope glycoprotein gp160"/>
    <property type="match status" value="1"/>
</dbReference>
<comment type="subcellular location">
    <subcellularLocation>
        <location evidence="3">Host cell membrane</location>
        <topology evidence="3">Peripheral membrane protein</topology>
    </subcellularLocation>
    <subcellularLocation>
        <location evidence="1">Host cell membrane</location>
        <topology evidence="1">Single-pass type I membrane protein</topology>
    </subcellularLocation>
    <subcellularLocation>
        <location evidence="2">Host endosome membrane</location>
        <topology evidence="2">Peripheral membrane protein</topology>
    </subcellularLocation>
    <subcellularLocation>
        <location evidence="5">Host endosome membrane</location>
        <topology evidence="5">Single-pass type I membrane protein</topology>
    </subcellularLocation>
    <subcellularLocation>
        <location evidence="6">Virion membrane</location>
        <topology evidence="6">Peripheral membrane protein</topology>
    </subcellularLocation>
    <subcellularLocation>
        <location evidence="4">Virion membrane</location>
        <topology evidence="4">Single-pass type I membrane protein</topology>
    </subcellularLocation>
</comment>
<feature type="coiled-coil region" evidence="32">
    <location>
        <begin position="642"/>
        <end position="676"/>
    </location>
</feature>
<dbReference type="Pfam" id="PF00517">
    <property type="entry name" value="GP41"/>
    <property type="match status" value="1"/>
</dbReference>
<feature type="transmembrane region" description="Helical" evidence="33">
    <location>
        <begin position="521"/>
        <end position="544"/>
    </location>
</feature>
<dbReference type="InterPro" id="IPR000328">
    <property type="entry name" value="GP41-like"/>
</dbReference>
<keyword evidence="29 32" id="KW-0899">Viral immunoevasion</keyword>
<keyword evidence="7 32" id="KW-1168">Fusion of virus membrane with host membrane</keyword>
<keyword evidence="20 32" id="KW-0261">Viral envelope protein</keyword>
<comment type="domain">
    <text evidence="32 33">The 17 amino acids long immunosuppressive region is present in many retroviral envelope proteins. Synthetic peptides derived from this relatively conserved sequence inhibit immune function in vitro and in vivo.</text>
</comment>
<dbReference type="GO" id="GO:0019062">
    <property type="term" value="P:virion attachment to host cell"/>
    <property type="evidence" value="ECO:0007669"/>
    <property type="project" value="UniProtKB-UniRule"/>
</dbReference>
<keyword evidence="24 32" id="KW-0175">Coiled coil</keyword>
<keyword evidence="19 32" id="KW-1043">Host membrane</keyword>
<comment type="domain">
    <text evidence="32">The YXXL motif is involved in determining the exact site of viral release at the surface of infected mononuclear cells and promotes endocytosis. YXXL and di-leucine endocytosis motifs interact directly or indirectly with the clathrin adapter complexes, opperate independently, and their activities are not additive.</text>
</comment>
<feature type="disulfide bond" evidence="32">
    <location>
        <begin position="227"/>
        <end position="256"/>
    </location>
</feature>
<dbReference type="HAMAP" id="MF_04083">
    <property type="entry name" value="HIV_ENV"/>
    <property type="match status" value="1"/>
</dbReference>
<dbReference type="GO" id="GO:0019031">
    <property type="term" value="C:viral envelope"/>
    <property type="evidence" value="ECO:0007669"/>
    <property type="project" value="UniProtKB-KW"/>
</dbReference>
<evidence type="ECO:0000256" key="28">
    <source>
        <dbReference type="ARBA" id="ARBA00023180"/>
    </source>
</evidence>
<comment type="miscellaneous">
    <text evidence="32">Inhibitors targeting HIV-1 viral envelope proteins are used as antiretroviral drugs. Attachment of virions to the cell surface via non-specific interactions and CD4 binding can be blocked by inhibitors that include cyanovirin-N, cyclotriazadisulfonamide analogs, PRO 2000, TNX 355 and PRO 542. In addition, BMS 806 can block CD4-induced conformational changes. Env interactions with the coreceptor molecules can be targeted by CCR5 antagonists including SCH-D, maraviroc (UK 427857) and aplaviroc (GW 873140), and the CXCR4 antagonist AMD 070. Fusion of viral and cellular membranes can be inhibited by peptides such as enfuvirtide and tifuvirtide (T 1249). Resistance to inhibitors associated with mutations in Env are observed. Most of the time, single mutations confer only a modest reduction in drug susceptibility. Combination of several mutations is usually required to develop a high-level drug resistance.</text>
</comment>
<evidence type="ECO:0000256" key="19">
    <source>
        <dbReference type="ARBA" id="ARBA00022870"/>
    </source>
</evidence>
<dbReference type="GO" id="GO:0052031">
    <property type="term" value="P:symbiont-mediated perturbation of host defense response"/>
    <property type="evidence" value="ECO:0007669"/>
    <property type="project" value="UniProtKB-UniRule"/>
</dbReference>
<comment type="function">
    <text evidence="32">Transmembrane protein gp41: Acts as a class I viral fusion protein. Under the current model, the protein has at least 3 conformational states: pre-fusion native state, pre-hairpin intermediate state, and post-fusion hairpin state. During fusion of viral and target intracellular membranes, the coiled coil regions (heptad repeats) assume a trimer-of-hairpins structure, positioning the fusion peptide in close proximity to the C-terminal region of the ectodomain. The formation of this structure appears to drive apposition and subsequent fusion of viral and target cell membranes. Complete fusion occurs in host cell endosomes and is dynamin-dependent, however some lipid transfer might occur at the plasma membrane. The virus undergoes clathrin-dependent internalization long before endosomal fusion, thus minimizing the surface exposure of conserved viral epitopes during fusion and reducing the efficacy of inhibitors targeting these epitopes. Membranes fusion leads to delivery of the nucleocapsid into the cytoplasm.</text>
</comment>
<evidence type="ECO:0000256" key="16">
    <source>
        <dbReference type="ARBA" id="ARBA00022729"/>
    </source>
</evidence>
<dbReference type="GO" id="GO:0039654">
    <property type="term" value="P:fusion of virus membrane with host endosome membrane"/>
    <property type="evidence" value="ECO:0007669"/>
    <property type="project" value="UniProtKB-UniRule"/>
</dbReference>
<comment type="caution">
    <text evidence="32 33">Lacks conserved residue(s) required for the propagation of feature annotation.</text>
</comment>
<keyword evidence="12 32" id="KW-1162">Viral penetration into host cytoplasm</keyword>
<keyword evidence="21 32" id="KW-1164">Virus endocytosis by host</keyword>
<keyword evidence="14 32" id="KW-0812">Transmembrane</keyword>
<evidence type="ECO:0000256" key="20">
    <source>
        <dbReference type="ARBA" id="ARBA00022879"/>
    </source>
</evidence>
<feature type="region of interest" description="Disordered" evidence="34">
    <location>
        <begin position="729"/>
        <end position="752"/>
    </location>
</feature>
<comment type="miscellaneous">
    <text evidence="32">HIV-1 lineages are divided in three main groups, M (for Major), O (for Outlier), and N (for New, or Non-M, Non-O). The vast majority of strains found worldwide belong to the group M. Group O seems to be endemic to and largely confined to Cameroon and neighboring countries in West Central Africa, where these viruses represent a small minority of HIV-1 strains. The group N is represented by a limited number of isolates from Cameroonian persons. The group M is further subdivided in 9 clades or subtypes (A to D, F to H, J and K).</text>
</comment>
<dbReference type="GO" id="GO:0075512">
    <property type="term" value="P:clathrin-dependent endocytosis of virus by host cell"/>
    <property type="evidence" value="ECO:0007669"/>
    <property type="project" value="UniProtKB-UniRule"/>
</dbReference>
<feature type="region of interest" description="Immunosuppression" evidence="32">
    <location>
        <begin position="583"/>
        <end position="601"/>
    </location>
</feature>
<evidence type="ECO:0000256" key="25">
    <source>
        <dbReference type="ARBA" id="ARBA00023136"/>
    </source>
</evidence>
<dbReference type="GO" id="GO:0044175">
    <property type="term" value="C:host cell endosome membrane"/>
    <property type="evidence" value="ECO:0007669"/>
    <property type="project" value="UniProtKB-SubCell"/>
</dbReference>
<feature type="short sequence motif" description="YXXL motif; contains endocytosis signal" evidence="32">
    <location>
        <begin position="721"/>
        <end position="724"/>
    </location>
</feature>
<evidence type="ECO:0000256" key="1">
    <source>
        <dbReference type="ARBA" id="ARBA00004402"/>
    </source>
</evidence>
<proteinExistence type="inferred from homology"/>
<evidence type="ECO:0000256" key="11">
    <source>
        <dbReference type="ARBA" id="ARBA00022581"/>
    </source>
</evidence>
<dbReference type="GO" id="GO:1903908">
    <property type="term" value="P:positive regulation of plasma membrane raft polarization"/>
    <property type="evidence" value="ECO:0007669"/>
    <property type="project" value="UniProtKB-UniRule"/>
</dbReference>
<name>Q2PP96_HV1</name>
<evidence type="ECO:0000259" key="36">
    <source>
        <dbReference type="Pfam" id="PF00517"/>
    </source>
</evidence>
<comment type="subunit">
    <text evidence="32">The mature envelope protein (Env) consists of a homotrimer of non-covalently associated gp120-gp41 heterodimers. The resulting complex protrudes from the virus surface as a spike. There seems to be as few as 10 spikes on the average virion. Surface protein gp120 interacts with host CD4, CCR5 and CXCR4. Gp120 also interacts with the C-type lectins CD209/DC-SIGN and CLEC4M/DC-SIGNR (collectively referred to as DC-SIGN(R)). Gp120 and gp41 interact with GalCer. Gp120 interacts with host ITGA4/ITGB7 complex; on CD4+ T-cells, this interaction results in rapid activation of integrin ITGAL/LFA-1, which facilitates efficient cell-to-cell spreading of HIV-1. Gp120 interacts with cell-associated heparan sulfate; this interaction increases virus infectivity on permissive cells and may be involved in infection of CD4- cells.</text>
</comment>
<dbReference type="GO" id="GO:0019064">
    <property type="term" value="P:fusion of virus membrane with host plasma membrane"/>
    <property type="evidence" value="ECO:0007669"/>
    <property type="project" value="UniProtKB-UniRule"/>
</dbReference>
<keyword evidence="11 32" id="KW-0945">Host-virus interaction</keyword>
<dbReference type="GO" id="GO:0019082">
    <property type="term" value="P:viral protein processing"/>
    <property type="evidence" value="ECO:0007669"/>
    <property type="project" value="UniProtKB-UniRule"/>
</dbReference>
<dbReference type="GO" id="GO:0055036">
    <property type="term" value="C:virion membrane"/>
    <property type="evidence" value="ECO:0007669"/>
    <property type="project" value="UniProtKB-SubCell"/>
</dbReference>
<dbReference type="FunFam" id="1.10.287.210:FF:000001">
    <property type="entry name" value="Envelope glycoprotein gp160"/>
    <property type="match status" value="1"/>
</dbReference>
<evidence type="ECO:0000256" key="31">
    <source>
        <dbReference type="ARBA" id="ARBA00023296"/>
    </source>
</evidence>
<evidence type="ECO:0000256" key="5">
    <source>
        <dbReference type="ARBA" id="ARBA00004578"/>
    </source>
</evidence>
<evidence type="ECO:0000259" key="35">
    <source>
        <dbReference type="Pfam" id="PF00516"/>
    </source>
</evidence>
<gene>
    <name evidence="32 37" type="primary">env</name>
</gene>
<feature type="chain" id="PRO_5023474897" description="Envelope glycoprotein gp160" evidence="32">
    <location>
        <begin position="31"/>
        <end position="873"/>
    </location>
</feature>
<feature type="domain" description="Human immunodeficiency virus 1 envelope glycoprotein Gp120" evidence="35">
    <location>
        <begin position="32"/>
        <end position="520"/>
    </location>
</feature>
<evidence type="ECO:0000256" key="29">
    <source>
        <dbReference type="ARBA" id="ARBA00023280"/>
    </source>
</evidence>
<feature type="domain" description="Retroviral envelope protein GP41-like" evidence="36">
    <location>
        <begin position="539"/>
        <end position="731"/>
    </location>
</feature>
<dbReference type="Pfam" id="PF00516">
    <property type="entry name" value="GP120"/>
    <property type="match status" value="1"/>
</dbReference>
<evidence type="ECO:0000256" key="34">
    <source>
        <dbReference type="SAM" id="MobiDB-lite"/>
    </source>
</evidence>
<dbReference type="GO" id="GO:0005198">
    <property type="term" value="F:structural molecule activity"/>
    <property type="evidence" value="ECO:0007669"/>
    <property type="project" value="UniProtKB-UniRule"/>
</dbReference>
<feature type="site" description="Cleavage; by host furin" evidence="32">
    <location>
        <begin position="520"/>
        <end position="521"/>
    </location>
</feature>
<dbReference type="Gene3D" id="2.170.40.20">
    <property type="entry name" value="Human immunodeficiency virus 1, Gp160, envelope glycoprotein"/>
    <property type="match status" value="2"/>
</dbReference>
<dbReference type="CDD" id="cd09909">
    <property type="entry name" value="HIV-1-like_HR1-HR2"/>
    <property type="match status" value="1"/>
</dbReference>
<comment type="PTM">
    <text evidence="32">Specific enzymatic cleavages in vivo yield mature proteins. Envelope glycoproteins are synthesized as a inactive precursor that is heavily N-glycosylated and processed likely by host cell furin in the Golgi to yield the mature SU and TM proteins. The cleavage site between SU and TM requires the minimal sequence [KR]-X-[KR]-R. About 2 of the 9 disulfide bonds of gp41 are reduced by P4HB/PDI, following binding to CD4 receptor.</text>
</comment>
<feature type="disulfide bond" evidence="32">
    <location>
        <begin position="237"/>
        <end position="248"/>
    </location>
</feature>
<feature type="compositionally biased region" description="Basic and acidic residues" evidence="34">
    <location>
        <begin position="732"/>
        <end position="752"/>
    </location>
</feature>
<reference evidence="37" key="1">
    <citation type="journal article" date="2006" name="Virology">
        <title>Neutralization and infectivity characteristics of envelope glycoproteins from human immunodeficiency virus type 1 infected donors whose sera exhibit broadly cross-reactive neutralizing activity.</title>
        <authorList>
            <person name="Cham F."/>
            <person name="Zhang P.F."/>
            <person name="Heyndrickx L."/>
            <person name="Bouma P."/>
            <person name="Zhong P."/>
            <person name="Katinger H."/>
            <person name="Robinson J."/>
            <person name="van der Groen G."/>
            <person name="Quinnan G.V.Jr."/>
        </authorList>
    </citation>
    <scope>NUCLEOTIDE SEQUENCE</scope>
    <source>
        <strain evidence="37">24/00/8</strain>
    </source>
</reference>
<feature type="lipid moiety-binding region" description="S-palmitoyl cysteine; by host" evidence="32">
    <location>
        <position position="774"/>
    </location>
</feature>
<evidence type="ECO:0000256" key="32">
    <source>
        <dbReference type="HAMAP-Rule" id="MF_04083"/>
    </source>
</evidence>
<dbReference type="InterPro" id="IPR036377">
    <property type="entry name" value="Gp120_core_sf"/>
</dbReference>
<keyword evidence="25 32" id="KW-0472">Membrane</keyword>
<evidence type="ECO:0000256" key="26">
    <source>
        <dbReference type="ARBA" id="ARBA00023139"/>
    </source>
</evidence>
<evidence type="ECO:0000256" key="24">
    <source>
        <dbReference type="ARBA" id="ARBA00023054"/>
    </source>
</evidence>
<dbReference type="FunFam" id="2.170.40.20:FF:000003">
    <property type="entry name" value="Envelope glycoprotein gp160"/>
    <property type="match status" value="1"/>
</dbReference>
<evidence type="ECO:0000256" key="23">
    <source>
        <dbReference type="ARBA" id="ARBA00023046"/>
    </source>
</evidence>
<evidence type="ECO:0000256" key="8">
    <source>
        <dbReference type="ARBA" id="ARBA00022510"/>
    </source>
</evidence>
<feature type="disulfide bond" evidence="32">
    <location>
        <begin position="607"/>
        <end position="613"/>
    </location>
</feature>
<comment type="subcellular location">
    <molecule>Surface protein gp120</molecule>
    <subcellularLocation>
        <location evidence="32">Virion membrane</location>
        <topology evidence="32">Peripheral membrane protein</topology>
    </subcellularLocation>
    <subcellularLocation>
        <location evidence="32">Host cell membrane</location>
        <topology evidence="32">Peripheral membrane protein</topology>
    </subcellularLocation>
    <subcellularLocation>
        <location evidence="32">Host endosome membrane</location>
        <topology evidence="32">Single-pass type I membrane protein</topology>
    </subcellularLocation>
    <text evidence="32">The surface protein is not anchored to the viral envelope, but associates with the extravirion surface through its binding to TM. It is probably concentrated at the site of budding and incorporated into the virions possibly by contacts between the cytoplasmic tail of Env and the N-terminus of Gag.</text>
</comment>
<feature type="region of interest" description="Fusion peptide" evidence="32">
    <location>
        <begin position="521"/>
        <end position="541"/>
    </location>
</feature>
<keyword evidence="26 32" id="KW-0564">Palmitate</keyword>
<feature type="region of interest" description="V2" evidence="32">
    <location>
        <begin position="166"/>
        <end position="205"/>
    </location>
</feature>
<accession>Q2PP96</accession>
<organism evidence="37">
    <name type="scientific">Human immunodeficiency virus type 1</name>
    <name type="common">HIV-1</name>
    <dbReference type="NCBI Taxonomy" id="11676"/>
    <lineage>
        <taxon>Viruses</taxon>
        <taxon>Riboviria</taxon>
        <taxon>Pararnavirae</taxon>
        <taxon>Artverviricota</taxon>
        <taxon>Revtraviricetes</taxon>
        <taxon>Ortervirales</taxon>
        <taxon>Retroviridae</taxon>
        <taxon>Orthoretrovirinae</taxon>
        <taxon>Lentivirus</taxon>
        <taxon>Lentivirus humimdef1</taxon>
    </lineage>
</organism>
<dbReference type="SUPFAM" id="SSF58069">
    <property type="entry name" value="Virus ectodomain"/>
    <property type="match status" value="1"/>
</dbReference>
<keyword evidence="16 32" id="KW-0732">Signal</keyword>
<dbReference type="SUPFAM" id="SSF56502">
    <property type="entry name" value="gp120 core"/>
    <property type="match status" value="2"/>
</dbReference>
<evidence type="ECO:0000256" key="15">
    <source>
        <dbReference type="ARBA" id="ARBA00022703"/>
    </source>
</evidence>
<keyword evidence="23 32" id="KW-1039">Host endosome</keyword>
<comment type="function">
    <text evidence="32">Surface protein gp120: Attaches the virus to the host lymphoid cell by binding to the primary receptor CD4. This interaction induces a structural rearrangement creating a high affinity binding site for a chemokine coreceptor like CXCR4 and/or CCR5. Acts as a ligand for CD209/DC-SIGN and CLEC4M/DC-SIGNR, which are respectively found on dendritic cells (DCs), and on endothelial cells of liver sinusoids and lymph node sinuses. These interactions allow capture of viral particles at mucosal surfaces by these cells and subsequent transmission to permissive cells. HIV subverts the migration properties of dendritic cells to gain access to CD4+ T-cells in lymph nodes. Virus transmission to permissive T-cells occurs either in trans (without DCs infection, through viral capture and transmission), or in cis (following DCs productive infection, through the usual CD4-gp120 interaction), thereby inducing a robust infection. In trans infection, bound virions remain infectious over days and it is proposed that they are not degraded, but protected in non-lysosomal acidic organelles within the DCs close to the cell membrane thus contributing to the viral infectious potential during DCs' migration from the periphery to the lymphoid tissues. On arrival at lymphoid tissues, intact virions recycle back to DCs' cell surface allowing virus transmission to CD4+ T-cells.</text>
</comment>
<dbReference type="InterPro" id="IPR000777">
    <property type="entry name" value="HIV1_Gp120"/>
</dbReference>
<keyword evidence="30 32" id="KW-0449">Lipoprotein</keyword>
<comment type="similarity">
    <text evidence="32">Belongs to the HIV-1 env protein family.</text>
</comment>
<keyword evidence="17 32" id="KW-1161">Viral attachment to host cell</keyword>